<reference evidence="2" key="1">
    <citation type="journal article" date="2014" name="Int. J. Syst. Evol. Microbiol.">
        <title>Complete genome sequence of Corynebacterium casei LMG S-19264T (=DSM 44701T), isolated from a smear-ripened cheese.</title>
        <authorList>
            <consortium name="US DOE Joint Genome Institute (JGI-PGF)"/>
            <person name="Walter F."/>
            <person name="Albersmeier A."/>
            <person name="Kalinowski J."/>
            <person name="Ruckert C."/>
        </authorList>
    </citation>
    <scope>NUCLEOTIDE SEQUENCE</scope>
    <source>
        <strain evidence="2">CGMCC 4.3508</strain>
    </source>
</reference>
<reference evidence="2" key="2">
    <citation type="submission" date="2020-09" db="EMBL/GenBank/DDBJ databases">
        <authorList>
            <person name="Sun Q."/>
            <person name="Zhou Y."/>
        </authorList>
    </citation>
    <scope>NUCLEOTIDE SEQUENCE</scope>
    <source>
        <strain evidence="2">CGMCC 4.3508</strain>
    </source>
</reference>
<gene>
    <name evidence="2" type="ORF">GCM10011588_36280</name>
</gene>
<protein>
    <recommendedName>
        <fullName evidence="4">DUF3558 domain-containing protein</fullName>
    </recommendedName>
</protein>
<proteinExistence type="predicted"/>
<evidence type="ECO:0000313" key="2">
    <source>
        <dbReference type="EMBL" id="GGL18361.1"/>
    </source>
</evidence>
<comment type="caution">
    <text evidence="2">The sequence shown here is derived from an EMBL/GenBank/DDBJ whole genome shotgun (WGS) entry which is preliminary data.</text>
</comment>
<accession>A0A917RPR2</accession>
<organism evidence="2 3">
    <name type="scientific">Nocardia jinanensis</name>
    <dbReference type="NCBI Taxonomy" id="382504"/>
    <lineage>
        <taxon>Bacteria</taxon>
        <taxon>Bacillati</taxon>
        <taxon>Actinomycetota</taxon>
        <taxon>Actinomycetes</taxon>
        <taxon>Mycobacteriales</taxon>
        <taxon>Nocardiaceae</taxon>
        <taxon>Nocardia</taxon>
    </lineage>
</organism>
<dbReference type="AlphaFoldDB" id="A0A917RPR2"/>
<dbReference type="Pfam" id="PF12079">
    <property type="entry name" value="DUF3558"/>
    <property type="match status" value="1"/>
</dbReference>
<sequence length="171" mass="18011">MTALLAGVVAATSISCSGAGDTADTPPVAHPCDIPATALTEAEIALQPLMTEPFGTEFSGWDGCIWKSTAGWYDAAVYFGPSSLDEFQQDPRYQDYRVAGPAMAGDRTALEFGDALDPDRKERCYFGVELPQGMALIWSRLPVGPGGGAAVGDICAEGERVAEVLSSYLPE</sequence>
<evidence type="ECO:0000256" key="1">
    <source>
        <dbReference type="SAM" id="SignalP"/>
    </source>
</evidence>
<dbReference type="Proteomes" id="UP000638263">
    <property type="component" value="Unassembled WGS sequence"/>
</dbReference>
<feature type="signal peptide" evidence="1">
    <location>
        <begin position="1"/>
        <end position="19"/>
    </location>
</feature>
<evidence type="ECO:0000313" key="3">
    <source>
        <dbReference type="Proteomes" id="UP000638263"/>
    </source>
</evidence>
<dbReference type="InterPro" id="IPR024520">
    <property type="entry name" value="DUF3558"/>
</dbReference>
<keyword evidence="1" id="KW-0732">Signal</keyword>
<evidence type="ECO:0008006" key="4">
    <source>
        <dbReference type="Google" id="ProtNLM"/>
    </source>
</evidence>
<name>A0A917RPR2_9NOCA</name>
<dbReference type="EMBL" id="BMMH01000007">
    <property type="protein sequence ID" value="GGL18361.1"/>
    <property type="molecule type" value="Genomic_DNA"/>
</dbReference>
<keyword evidence="3" id="KW-1185">Reference proteome</keyword>
<feature type="chain" id="PRO_5037917051" description="DUF3558 domain-containing protein" evidence="1">
    <location>
        <begin position="20"/>
        <end position="171"/>
    </location>
</feature>